<evidence type="ECO:0000313" key="8">
    <source>
        <dbReference type="EMBL" id="QHT28364.1"/>
    </source>
</evidence>
<evidence type="ECO:0000256" key="4">
    <source>
        <dbReference type="ARBA" id="ARBA00022679"/>
    </source>
</evidence>
<dbReference type="Pfam" id="PF00265">
    <property type="entry name" value="TK"/>
    <property type="match status" value="1"/>
</dbReference>
<name>A0A6C0EGU5_9ZZZZ</name>
<organism evidence="8">
    <name type="scientific">viral metagenome</name>
    <dbReference type="NCBI Taxonomy" id="1070528"/>
    <lineage>
        <taxon>unclassified sequences</taxon>
        <taxon>metagenomes</taxon>
        <taxon>organismal metagenomes</taxon>
    </lineage>
</organism>
<keyword evidence="7" id="KW-0067">ATP-binding</keyword>
<dbReference type="SUPFAM" id="SSF52540">
    <property type="entry name" value="P-loop containing nucleoside triphosphate hydrolases"/>
    <property type="match status" value="1"/>
</dbReference>
<dbReference type="SUPFAM" id="SSF57716">
    <property type="entry name" value="Glucocorticoid receptor-like (DNA-binding domain)"/>
    <property type="match status" value="1"/>
</dbReference>
<dbReference type="GO" id="GO:0005524">
    <property type="term" value="F:ATP binding"/>
    <property type="evidence" value="ECO:0007669"/>
    <property type="project" value="UniProtKB-KW"/>
</dbReference>
<dbReference type="EC" id="2.7.1.21" evidence="2"/>
<accession>A0A6C0EGU5</accession>
<dbReference type="GO" id="GO:0004797">
    <property type="term" value="F:thymidine kinase activity"/>
    <property type="evidence" value="ECO:0007669"/>
    <property type="project" value="UniProtKB-EC"/>
</dbReference>
<proteinExistence type="inferred from homology"/>
<reference evidence="8" key="1">
    <citation type="journal article" date="2020" name="Nature">
        <title>Giant virus diversity and host interactions through global metagenomics.</title>
        <authorList>
            <person name="Schulz F."/>
            <person name="Roux S."/>
            <person name="Paez-Espino D."/>
            <person name="Jungbluth S."/>
            <person name="Walsh D.A."/>
            <person name="Denef V.J."/>
            <person name="McMahon K.D."/>
            <person name="Konstantinidis K.T."/>
            <person name="Eloe-Fadrosh E.A."/>
            <person name="Kyrpides N.C."/>
            <person name="Woyke T."/>
        </authorList>
    </citation>
    <scope>NUCLEOTIDE SEQUENCE</scope>
    <source>
        <strain evidence="8">GVMAG-M-3300001348-25</strain>
    </source>
</reference>
<dbReference type="Gene3D" id="3.30.60.20">
    <property type="match status" value="1"/>
</dbReference>
<comment type="similarity">
    <text evidence="1">Belongs to the thymidine kinase family.</text>
</comment>
<dbReference type="EMBL" id="MN738855">
    <property type="protein sequence ID" value="QHT28364.1"/>
    <property type="molecule type" value="Genomic_DNA"/>
</dbReference>
<dbReference type="InterPro" id="IPR020633">
    <property type="entry name" value="Thymidine_kinase_CS"/>
</dbReference>
<evidence type="ECO:0000256" key="3">
    <source>
        <dbReference type="ARBA" id="ARBA00022634"/>
    </source>
</evidence>
<evidence type="ECO:0000256" key="2">
    <source>
        <dbReference type="ARBA" id="ARBA00012118"/>
    </source>
</evidence>
<protein>
    <recommendedName>
        <fullName evidence="2">thymidine kinase</fullName>
        <ecNumber evidence="2">2.7.1.21</ecNumber>
    </recommendedName>
</protein>
<keyword evidence="5" id="KW-0547">Nucleotide-binding</keyword>
<dbReference type="PANTHER" id="PTHR11441">
    <property type="entry name" value="THYMIDINE KINASE"/>
    <property type="match status" value="1"/>
</dbReference>
<dbReference type="InterPro" id="IPR001267">
    <property type="entry name" value="Thymidine_kinase"/>
</dbReference>
<evidence type="ECO:0000256" key="6">
    <source>
        <dbReference type="ARBA" id="ARBA00022777"/>
    </source>
</evidence>
<dbReference type="GO" id="GO:0046104">
    <property type="term" value="P:thymidine metabolic process"/>
    <property type="evidence" value="ECO:0007669"/>
    <property type="project" value="TreeGrafter"/>
</dbReference>
<dbReference type="PIRSF" id="PIRSF035805">
    <property type="entry name" value="TK_cell"/>
    <property type="match status" value="1"/>
</dbReference>
<evidence type="ECO:0000256" key="5">
    <source>
        <dbReference type="ARBA" id="ARBA00022741"/>
    </source>
</evidence>
<dbReference type="PANTHER" id="PTHR11441:SF0">
    <property type="entry name" value="THYMIDINE KINASE, CYTOSOLIC"/>
    <property type="match status" value="1"/>
</dbReference>
<evidence type="ECO:0000256" key="1">
    <source>
        <dbReference type="ARBA" id="ARBA00007587"/>
    </source>
</evidence>
<keyword evidence="3" id="KW-0237">DNA synthesis</keyword>
<evidence type="ECO:0000256" key="7">
    <source>
        <dbReference type="ARBA" id="ARBA00022840"/>
    </source>
</evidence>
<dbReference type="Gene3D" id="3.40.50.300">
    <property type="entry name" value="P-loop containing nucleotide triphosphate hydrolases"/>
    <property type="match status" value="1"/>
</dbReference>
<dbReference type="InterPro" id="IPR027417">
    <property type="entry name" value="P-loop_NTPase"/>
</dbReference>
<keyword evidence="4" id="KW-0808">Transferase</keyword>
<keyword evidence="6" id="KW-0418">Kinase</keyword>
<dbReference type="GO" id="GO:0071897">
    <property type="term" value="P:DNA biosynthetic process"/>
    <property type="evidence" value="ECO:0007669"/>
    <property type="project" value="UniProtKB-KW"/>
</dbReference>
<dbReference type="PROSITE" id="PS00603">
    <property type="entry name" value="TK_CELLULAR_TYPE"/>
    <property type="match status" value="1"/>
</dbReference>
<sequence length="190" mass="22067">MNNWLENHGYLELIIGPMYSGKTSKLIEVYNQCKLSNINVYVINHRIDQRYDDKLLSSHDKNMIPCIQIDKISKFIQEYTDNIPENSVVLINEGQFFDDLFDNVLLLVEKYNLRVYISGLDSDYKRANFGQISDLLPFCDTISKLHSFCSKCKNGTRAIFSQRISNEENQIVVGSENYLPLCRKCFIKTT</sequence>
<dbReference type="AlphaFoldDB" id="A0A6C0EGU5"/>